<reference evidence="1 2" key="1">
    <citation type="journal article" date="2014" name="Am. J. Bot.">
        <title>Genome assembly and annotation for red clover (Trifolium pratense; Fabaceae).</title>
        <authorList>
            <person name="Istvanek J."/>
            <person name="Jaros M."/>
            <person name="Krenek A."/>
            <person name="Repkova J."/>
        </authorList>
    </citation>
    <scope>NUCLEOTIDE SEQUENCE [LARGE SCALE GENOMIC DNA]</scope>
    <source>
        <strain evidence="2">cv. Tatra</strain>
        <tissue evidence="1">Young leaves</tissue>
    </source>
</reference>
<dbReference type="EMBL" id="ASHM01251814">
    <property type="protein sequence ID" value="PNX69545.1"/>
    <property type="molecule type" value="Genomic_DNA"/>
</dbReference>
<evidence type="ECO:0000313" key="1">
    <source>
        <dbReference type="EMBL" id="PNX69545.1"/>
    </source>
</evidence>
<accession>A0A2K3KTD7</accession>
<organism evidence="1 2">
    <name type="scientific">Trifolium pratense</name>
    <name type="common">Red clover</name>
    <dbReference type="NCBI Taxonomy" id="57577"/>
    <lineage>
        <taxon>Eukaryota</taxon>
        <taxon>Viridiplantae</taxon>
        <taxon>Streptophyta</taxon>
        <taxon>Embryophyta</taxon>
        <taxon>Tracheophyta</taxon>
        <taxon>Spermatophyta</taxon>
        <taxon>Magnoliopsida</taxon>
        <taxon>eudicotyledons</taxon>
        <taxon>Gunneridae</taxon>
        <taxon>Pentapetalae</taxon>
        <taxon>rosids</taxon>
        <taxon>fabids</taxon>
        <taxon>Fabales</taxon>
        <taxon>Fabaceae</taxon>
        <taxon>Papilionoideae</taxon>
        <taxon>50 kb inversion clade</taxon>
        <taxon>NPAAA clade</taxon>
        <taxon>Hologalegina</taxon>
        <taxon>IRL clade</taxon>
        <taxon>Trifolieae</taxon>
        <taxon>Trifolium</taxon>
    </lineage>
</organism>
<dbReference type="Proteomes" id="UP000236291">
    <property type="component" value="Unassembled WGS sequence"/>
</dbReference>
<protein>
    <submittedName>
        <fullName evidence="1">Uncharacterized protein</fullName>
    </submittedName>
</protein>
<gene>
    <name evidence="1" type="ORF">L195_g064484</name>
</gene>
<dbReference type="AlphaFoldDB" id="A0A2K3KTD7"/>
<feature type="non-terminal residue" evidence="1">
    <location>
        <position position="1"/>
    </location>
</feature>
<reference evidence="1 2" key="2">
    <citation type="journal article" date="2017" name="Front. Plant Sci.">
        <title>Gene Classification and Mining of Molecular Markers Useful in Red Clover (Trifolium pratense) Breeding.</title>
        <authorList>
            <person name="Istvanek J."/>
            <person name="Dluhosova J."/>
            <person name="Dluhos P."/>
            <person name="Patkova L."/>
            <person name="Nedelnik J."/>
            <person name="Repkova J."/>
        </authorList>
    </citation>
    <scope>NUCLEOTIDE SEQUENCE [LARGE SCALE GENOMIC DNA]</scope>
    <source>
        <strain evidence="2">cv. Tatra</strain>
        <tissue evidence="1">Young leaves</tissue>
    </source>
</reference>
<proteinExistence type="predicted"/>
<name>A0A2K3KTD7_TRIPR</name>
<comment type="caution">
    <text evidence="1">The sequence shown here is derived from an EMBL/GenBank/DDBJ whole genome shotgun (WGS) entry which is preliminary data.</text>
</comment>
<evidence type="ECO:0000313" key="2">
    <source>
        <dbReference type="Proteomes" id="UP000236291"/>
    </source>
</evidence>
<sequence length="27" mass="3120">QQQNVDGMRFLFFVRRYPSSSSTSGKP</sequence>